<dbReference type="SUPFAM" id="SSF56655">
    <property type="entry name" value="Carbohydrate phosphatase"/>
    <property type="match status" value="1"/>
</dbReference>
<dbReference type="GO" id="GO:0007165">
    <property type="term" value="P:signal transduction"/>
    <property type="evidence" value="ECO:0007669"/>
    <property type="project" value="TreeGrafter"/>
</dbReference>
<evidence type="ECO:0000256" key="8">
    <source>
        <dbReference type="PIRSR" id="PIRSR600760-2"/>
    </source>
</evidence>
<feature type="binding site" evidence="8">
    <location>
        <position position="77"/>
    </location>
    <ligand>
        <name>Mg(2+)</name>
        <dbReference type="ChEBI" id="CHEBI:18420"/>
        <label>1</label>
        <note>catalytic</note>
    </ligand>
</feature>
<dbReference type="PRINTS" id="PR00377">
    <property type="entry name" value="IMPHPHTASES"/>
</dbReference>
<dbReference type="PRINTS" id="PR00378">
    <property type="entry name" value="LIIMPHPHTASE"/>
</dbReference>
<dbReference type="GO" id="GO:0006020">
    <property type="term" value="P:inositol metabolic process"/>
    <property type="evidence" value="ECO:0007669"/>
    <property type="project" value="TreeGrafter"/>
</dbReference>
<feature type="binding site" evidence="8">
    <location>
        <position position="100"/>
    </location>
    <ligand>
        <name>Mg(2+)</name>
        <dbReference type="ChEBI" id="CHEBI:18420"/>
        <label>1</label>
        <note>catalytic</note>
    </ligand>
</feature>
<keyword evidence="7 8" id="KW-0460">Magnesium</keyword>
<keyword evidence="9" id="KW-1185">Reference proteome</keyword>
<evidence type="ECO:0000313" key="9">
    <source>
        <dbReference type="Proteomes" id="UP000694906"/>
    </source>
</evidence>
<evidence type="ECO:0000256" key="6">
    <source>
        <dbReference type="ARBA" id="ARBA00022801"/>
    </source>
</evidence>
<dbReference type="AlphaFoldDB" id="A0AAX6TEY8"/>
<keyword evidence="6" id="KW-0378">Hydrolase</keyword>
<name>A0AAX6TEY8_HETGA</name>
<dbReference type="CTD" id="3613"/>
<dbReference type="GeneID" id="101719152"/>
<comment type="pathway">
    <text evidence="2">Polyol metabolism; myo-inositol biosynthesis; myo-inositol from D-glucose 6-phosphate: step 2/2.</text>
</comment>
<feature type="binding site" evidence="8">
    <location>
        <position position="99"/>
    </location>
    <ligand>
        <name>Mg(2+)</name>
        <dbReference type="ChEBI" id="CHEBI:18420"/>
        <label>1</label>
        <note>catalytic</note>
    </ligand>
</feature>
<reference evidence="10" key="1">
    <citation type="submission" date="2025-08" db="UniProtKB">
        <authorList>
            <consortium name="RefSeq"/>
        </authorList>
    </citation>
    <scope>IDENTIFICATION</scope>
</reference>
<dbReference type="EC" id="3.1.3.25" evidence="4"/>
<evidence type="ECO:0000256" key="2">
    <source>
        <dbReference type="ARBA" id="ARBA00005152"/>
    </source>
</evidence>
<sequence length="290" mass="30547">MEAGGPAVVSQWDECFQAAVQVAQRAGQVIRKAFTEEKHVSTKTSAADLVTETDCLVEHLIISELRKQFPSHRFISEEATAAGAKCELTSSPTWVIDPIDGTCNFVHGFPNVAVSIGFAVHQEVHSGPPACSLPRASAVRKKANWSSAWFTTAWRSGCTWPVGAAAPSATPSGCAPRGRQVGSGEEALWAWGLPDLTSGIPGRRHGGGGVSSEGPPVCSGTWVHGAPEPGSACPSVWPMGQGLHGVLSALHSHLSPLKREPGCQGDLISMGTGERADVLPHRTKQNFPPR</sequence>
<dbReference type="Pfam" id="PF00459">
    <property type="entry name" value="Inositol_P"/>
    <property type="match status" value="1"/>
</dbReference>
<evidence type="ECO:0000256" key="4">
    <source>
        <dbReference type="ARBA" id="ARBA00013106"/>
    </source>
</evidence>
<dbReference type="Proteomes" id="UP000694906">
    <property type="component" value="Unplaced"/>
</dbReference>
<evidence type="ECO:0000256" key="1">
    <source>
        <dbReference type="ARBA" id="ARBA00001946"/>
    </source>
</evidence>
<proteinExistence type="inferred from homology"/>
<dbReference type="InterPro" id="IPR020552">
    <property type="entry name" value="Inositol_monoPase_Li-sen"/>
</dbReference>
<feature type="binding site" evidence="8">
    <location>
        <position position="97"/>
    </location>
    <ligand>
        <name>Mg(2+)</name>
        <dbReference type="ChEBI" id="CHEBI:18420"/>
        <label>1</label>
        <note>catalytic</note>
    </ligand>
</feature>
<dbReference type="PANTHER" id="PTHR20854:SF29">
    <property type="entry name" value="INOSITOL MONOPHOSPHATASE 2"/>
    <property type="match status" value="1"/>
</dbReference>
<dbReference type="GO" id="GO:0046872">
    <property type="term" value="F:metal ion binding"/>
    <property type="evidence" value="ECO:0007669"/>
    <property type="project" value="UniProtKB-KW"/>
</dbReference>
<dbReference type="Gene3D" id="3.30.540.10">
    <property type="entry name" value="Fructose-1,6-Bisphosphatase, subunit A, domain 1"/>
    <property type="match status" value="1"/>
</dbReference>
<dbReference type="GO" id="GO:0046854">
    <property type="term" value="P:phosphatidylinositol phosphate biosynthetic process"/>
    <property type="evidence" value="ECO:0007669"/>
    <property type="project" value="InterPro"/>
</dbReference>
<evidence type="ECO:0000256" key="7">
    <source>
        <dbReference type="ARBA" id="ARBA00022842"/>
    </source>
</evidence>
<dbReference type="PANTHER" id="PTHR20854">
    <property type="entry name" value="INOSITOL MONOPHOSPHATASE"/>
    <property type="match status" value="1"/>
</dbReference>
<protein>
    <recommendedName>
        <fullName evidence="4">inositol-phosphate phosphatase</fullName>
        <ecNumber evidence="4">3.1.3.25</ecNumber>
    </recommendedName>
</protein>
<accession>A0AAX6TEY8</accession>
<dbReference type="FunFam" id="3.30.540.10:FF:000004">
    <property type="entry name" value="Inositol-1-monophosphatase"/>
    <property type="match status" value="1"/>
</dbReference>
<comment type="cofactor">
    <cofactor evidence="1 8">
        <name>Mg(2+)</name>
        <dbReference type="ChEBI" id="CHEBI:18420"/>
    </cofactor>
</comment>
<keyword evidence="5 8" id="KW-0479">Metal-binding</keyword>
<dbReference type="InterPro" id="IPR000760">
    <property type="entry name" value="Inositol_monophosphatase-like"/>
</dbReference>
<dbReference type="GO" id="GO:0008934">
    <property type="term" value="F:inositol monophosphate 1-phosphatase activity"/>
    <property type="evidence" value="ECO:0007669"/>
    <property type="project" value="TreeGrafter"/>
</dbReference>
<dbReference type="PROSITE" id="PS00629">
    <property type="entry name" value="IMP_1"/>
    <property type="match status" value="1"/>
</dbReference>
<evidence type="ECO:0000313" key="10">
    <source>
        <dbReference type="RefSeq" id="XP_021120927.1"/>
    </source>
</evidence>
<organism evidence="9 10">
    <name type="scientific">Heterocephalus glaber</name>
    <name type="common">Naked mole rat</name>
    <dbReference type="NCBI Taxonomy" id="10181"/>
    <lineage>
        <taxon>Eukaryota</taxon>
        <taxon>Metazoa</taxon>
        <taxon>Chordata</taxon>
        <taxon>Craniata</taxon>
        <taxon>Vertebrata</taxon>
        <taxon>Euteleostomi</taxon>
        <taxon>Mammalia</taxon>
        <taxon>Eutheria</taxon>
        <taxon>Euarchontoglires</taxon>
        <taxon>Glires</taxon>
        <taxon>Rodentia</taxon>
        <taxon>Hystricomorpha</taxon>
        <taxon>Bathyergidae</taxon>
        <taxon>Heterocephalus</taxon>
    </lineage>
</organism>
<comment type="similarity">
    <text evidence="3">Belongs to the inositol monophosphatase superfamily.</text>
</comment>
<dbReference type="RefSeq" id="XP_021120927.1">
    <property type="nucleotide sequence ID" value="XM_021265268.1"/>
</dbReference>
<evidence type="ECO:0000256" key="3">
    <source>
        <dbReference type="ARBA" id="ARBA00009759"/>
    </source>
</evidence>
<evidence type="ECO:0000256" key="5">
    <source>
        <dbReference type="ARBA" id="ARBA00022723"/>
    </source>
</evidence>
<gene>
    <name evidence="10" type="primary">Impa2</name>
</gene>
<dbReference type="InterPro" id="IPR020583">
    <property type="entry name" value="Inositol_monoP_metal-BS"/>
</dbReference>